<dbReference type="SUPFAM" id="SSF53448">
    <property type="entry name" value="Nucleotide-diphospho-sugar transferases"/>
    <property type="match status" value="1"/>
</dbReference>
<keyword evidence="6 7" id="KW-0472">Membrane</keyword>
<name>A0A3M0G556_9ACTN</name>
<feature type="transmembrane region" description="Helical" evidence="7">
    <location>
        <begin position="319"/>
        <end position="344"/>
    </location>
</feature>
<feature type="transmembrane region" description="Helical" evidence="7">
    <location>
        <begin position="12"/>
        <end position="33"/>
    </location>
</feature>
<evidence type="ECO:0000256" key="4">
    <source>
        <dbReference type="ARBA" id="ARBA00022692"/>
    </source>
</evidence>
<dbReference type="PANTHER" id="PTHR43867">
    <property type="entry name" value="CELLULOSE SYNTHASE CATALYTIC SUBUNIT A [UDP-FORMING]"/>
    <property type="match status" value="1"/>
</dbReference>
<keyword evidence="9" id="KW-1185">Reference proteome</keyword>
<accession>A0A3M0G556</accession>
<keyword evidence="3 8" id="KW-0808">Transferase</keyword>
<evidence type="ECO:0000256" key="6">
    <source>
        <dbReference type="ARBA" id="ARBA00023136"/>
    </source>
</evidence>
<dbReference type="EMBL" id="REFW01000002">
    <property type="protein sequence ID" value="RMB60161.1"/>
    <property type="molecule type" value="Genomic_DNA"/>
</dbReference>
<dbReference type="RefSeq" id="WP_121901641.1">
    <property type="nucleotide sequence ID" value="NZ_REFW01000002.1"/>
</dbReference>
<gene>
    <name evidence="8" type="ORF">EAX62_10760</name>
</gene>
<dbReference type="AlphaFoldDB" id="A0A3M0G556"/>
<sequence>MVVVSGHWVDLVLVLSVALIGLGVCYGLTMMILSRREPSRLRSGPLAMSTPKSVIFVLPCLNEDRVLGTSLERLLELHHPRMKILVVDDGSSDTTARIVAQNTDPRVHLLQRVLPNAQKGKGEALNAAFAHIVSGAVIPFDNPDDVLVCVVDADGRLEPHALVDVVPRFDDPMMGAIQIGVRINNREKNLLARMQDFEFVLYTEIFQRGRRHLGSVGLGGNGQFVRLSALMSLGDTPWSRSLTEDLDLGLRLLMAGWKTDFCATAAVHQQGLVSVGRWVKQRTRWFQGHLQSWTLIPFVLKHTKGTARVDLMYHLTSPFLLLVTSLLSVAFVLWGLDLVISLLLGSVTFSWWWVSSYLVAFGPALIFGSIYAGMEKESGWSRVRSVALPDLYVAYAFLWFLAGWRAVWRVLTRQGGWSKTDRTVEDSAARLDSAHGSLVLSGADVRTL</sequence>
<evidence type="ECO:0000256" key="3">
    <source>
        <dbReference type="ARBA" id="ARBA00022679"/>
    </source>
</evidence>
<evidence type="ECO:0000256" key="1">
    <source>
        <dbReference type="ARBA" id="ARBA00004141"/>
    </source>
</evidence>
<dbReference type="Gene3D" id="3.90.550.10">
    <property type="entry name" value="Spore Coat Polysaccharide Biosynthesis Protein SpsA, Chain A"/>
    <property type="match status" value="1"/>
</dbReference>
<dbReference type="InterPro" id="IPR029044">
    <property type="entry name" value="Nucleotide-diphossugar_trans"/>
</dbReference>
<keyword evidence="5 7" id="KW-1133">Transmembrane helix</keyword>
<comment type="caution">
    <text evidence="8">The sequence shown here is derived from an EMBL/GenBank/DDBJ whole genome shotgun (WGS) entry which is preliminary data.</text>
</comment>
<evidence type="ECO:0000256" key="7">
    <source>
        <dbReference type="SAM" id="Phobius"/>
    </source>
</evidence>
<dbReference type="Pfam" id="PF13641">
    <property type="entry name" value="Glyco_tranf_2_3"/>
    <property type="match status" value="1"/>
</dbReference>
<keyword evidence="2" id="KW-0328">Glycosyltransferase</keyword>
<evidence type="ECO:0000256" key="5">
    <source>
        <dbReference type="ARBA" id="ARBA00022989"/>
    </source>
</evidence>
<reference evidence="8 9" key="1">
    <citation type="submission" date="2018-10" db="EMBL/GenBank/DDBJ databases">
        <title>Tessaracoccus antarcticuss sp. nov., isolated from sediment.</title>
        <authorList>
            <person name="Zhou L.Y."/>
            <person name="Du Z.J."/>
        </authorList>
    </citation>
    <scope>NUCLEOTIDE SEQUENCE [LARGE SCALE GENOMIC DNA]</scope>
    <source>
        <strain evidence="8 9">JDX10</strain>
    </source>
</reference>
<proteinExistence type="predicted"/>
<dbReference type="GO" id="GO:0016020">
    <property type="term" value="C:membrane"/>
    <property type="evidence" value="ECO:0007669"/>
    <property type="project" value="UniProtKB-SubCell"/>
</dbReference>
<feature type="transmembrane region" description="Helical" evidence="7">
    <location>
        <begin position="386"/>
        <end position="407"/>
    </location>
</feature>
<dbReference type="Proteomes" id="UP000275256">
    <property type="component" value="Unassembled WGS sequence"/>
</dbReference>
<protein>
    <submittedName>
        <fullName evidence="8">Glycosyltransferase</fullName>
    </submittedName>
</protein>
<comment type="subcellular location">
    <subcellularLocation>
        <location evidence="1">Membrane</location>
        <topology evidence="1">Multi-pass membrane protein</topology>
    </subcellularLocation>
</comment>
<organism evidence="8 9">
    <name type="scientific">Tessaracoccus antarcticus</name>
    <dbReference type="NCBI Taxonomy" id="2479848"/>
    <lineage>
        <taxon>Bacteria</taxon>
        <taxon>Bacillati</taxon>
        <taxon>Actinomycetota</taxon>
        <taxon>Actinomycetes</taxon>
        <taxon>Propionibacteriales</taxon>
        <taxon>Propionibacteriaceae</taxon>
        <taxon>Tessaracoccus</taxon>
    </lineage>
</organism>
<dbReference type="InterPro" id="IPR050321">
    <property type="entry name" value="Glycosyltr_2/OpgH_subfam"/>
</dbReference>
<evidence type="ECO:0000313" key="9">
    <source>
        <dbReference type="Proteomes" id="UP000275256"/>
    </source>
</evidence>
<evidence type="ECO:0000256" key="2">
    <source>
        <dbReference type="ARBA" id="ARBA00022676"/>
    </source>
</evidence>
<evidence type="ECO:0000313" key="8">
    <source>
        <dbReference type="EMBL" id="RMB60161.1"/>
    </source>
</evidence>
<dbReference type="GO" id="GO:0016757">
    <property type="term" value="F:glycosyltransferase activity"/>
    <property type="evidence" value="ECO:0007669"/>
    <property type="project" value="UniProtKB-KW"/>
</dbReference>
<keyword evidence="4 7" id="KW-0812">Transmembrane</keyword>
<dbReference type="PANTHER" id="PTHR43867:SF2">
    <property type="entry name" value="CELLULOSE SYNTHASE CATALYTIC SUBUNIT A [UDP-FORMING]"/>
    <property type="match status" value="1"/>
</dbReference>
<feature type="transmembrane region" description="Helical" evidence="7">
    <location>
        <begin position="350"/>
        <end position="374"/>
    </location>
</feature>
<dbReference type="OrthoDB" id="8549922at2"/>